<gene>
    <name evidence="7" type="ORF">E1H14_11525</name>
</gene>
<evidence type="ECO:0000313" key="7">
    <source>
        <dbReference type="EMBL" id="KAA0873972.1"/>
    </source>
</evidence>
<reference evidence="7 8" key="1">
    <citation type="submission" date="2019-03" db="EMBL/GenBank/DDBJ databases">
        <title>Nitrincola sp. nov. isolated from an Indian soda lake.</title>
        <authorList>
            <person name="Joshi A."/>
            <person name="Thite S.V."/>
            <person name="Joseph N."/>
            <person name="Dhotre D."/>
            <person name="Moorthy M."/>
            <person name="Shouche Y.S."/>
        </authorList>
    </citation>
    <scope>NUCLEOTIDE SEQUENCE [LARGE SCALE GENOMIC DNA]</scope>
    <source>
        <strain evidence="7 8">MEB193</strain>
    </source>
</reference>
<feature type="chain" id="PRO_5022948422" evidence="4">
    <location>
        <begin position="28"/>
        <end position="354"/>
    </location>
</feature>
<dbReference type="OrthoDB" id="1185083at2"/>
<dbReference type="InterPro" id="IPR006143">
    <property type="entry name" value="RND_pump_MFP"/>
</dbReference>
<dbReference type="Gene3D" id="2.40.50.100">
    <property type="match status" value="1"/>
</dbReference>
<dbReference type="Pfam" id="PF25917">
    <property type="entry name" value="BSH_RND"/>
    <property type="match status" value="1"/>
</dbReference>
<dbReference type="EMBL" id="SMRS01000008">
    <property type="protein sequence ID" value="KAA0873972.1"/>
    <property type="molecule type" value="Genomic_DNA"/>
</dbReference>
<dbReference type="PANTHER" id="PTHR30469:SF20">
    <property type="entry name" value="EFFLUX RND TRANSPORTER PERIPLASMIC ADAPTOR SUBUNIT"/>
    <property type="match status" value="1"/>
</dbReference>
<evidence type="ECO:0000259" key="6">
    <source>
        <dbReference type="Pfam" id="PF25967"/>
    </source>
</evidence>
<dbReference type="SUPFAM" id="SSF111369">
    <property type="entry name" value="HlyD-like secretion proteins"/>
    <property type="match status" value="1"/>
</dbReference>
<keyword evidence="8" id="KW-1185">Reference proteome</keyword>
<name>A0A5A9W081_9GAMM</name>
<dbReference type="GO" id="GO:0015562">
    <property type="term" value="F:efflux transmembrane transporter activity"/>
    <property type="evidence" value="ECO:0007669"/>
    <property type="project" value="TreeGrafter"/>
</dbReference>
<evidence type="ECO:0000259" key="5">
    <source>
        <dbReference type="Pfam" id="PF25917"/>
    </source>
</evidence>
<comment type="caution">
    <text evidence="7">The sequence shown here is derived from an EMBL/GenBank/DDBJ whole genome shotgun (WGS) entry which is preliminary data.</text>
</comment>
<dbReference type="Pfam" id="PF25967">
    <property type="entry name" value="RND-MFP_C"/>
    <property type="match status" value="1"/>
</dbReference>
<organism evidence="7 8">
    <name type="scientific">Nitrincola tapanii</name>
    <dbReference type="NCBI Taxonomy" id="1708751"/>
    <lineage>
        <taxon>Bacteria</taxon>
        <taxon>Pseudomonadati</taxon>
        <taxon>Pseudomonadota</taxon>
        <taxon>Gammaproteobacteria</taxon>
        <taxon>Oceanospirillales</taxon>
        <taxon>Oceanospirillaceae</taxon>
        <taxon>Nitrincola</taxon>
    </lineage>
</organism>
<comment type="subcellular location">
    <subcellularLocation>
        <location evidence="1">Cell envelope</location>
    </subcellularLocation>
</comment>
<dbReference type="NCBIfam" id="TIGR01730">
    <property type="entry name" value="RND_mfp"/>
    <property type="match status" value="1"/>
</dbReference>
<dbReference type="InterPro" id="IPR058627">
    <property type="entry name" value="MdtA-like_C"/>
</dbReference>
<dbReference type="AlphaFoldDB" id="A0A5A9W081"/>
<dbReference type="PROSITE" id="PS51257">
    <property type="entry name" value="PROKAR_LIPOPROTEIN"/>
    <property type="match status" value="1"/>
</dbReference>
<feature type="signal peptide" evidence="4">
    <location>
        <begin position="1"/>
        <end position="27"/>
    </location>
</feature>
<evidence type="ECO:0000256" key="3">
    <source>
        <dbReference type="ARBA" id="ARBA00022448"/>
    </source>
</evidence>
<dbReference type="Gene3D" id="2.40.30.170">
    <property type="match status" value="1"/>
</dbReference>
<feature type="domain" description="Multidrug resistance protein MdtA-like C-terminal permuted SH3" evidence="6">
    <location>
        <begin position="282"/>
        <end position="339"/>
    </location>
</feature>
<evidence type="ECO:0000256" key="1">
    <source>
        <dbReference type="ARBA" id="ARBA00004196"/>
    </source>
</evidence>
<accession>A0A5A9W081</accession>
<dbReference type="PANTHER" id="PTHR30469">
    <property type="entry name" value="MULTIDRUG RESISTANCE PROTEIN MDTA"/>
    <property type="match status" value="1"/>
</dbReference>
<dbReference type="GO" id="GO:1990281">
    <property type="term" value="C:efflux pump complex"/>
    <property type="evidence" value="ECO:0007669"/>
    <property type="project" value="TreeGrafter"/>
</dbReference>
<evidence type="ECO:0000256" key="2">
    <source>
        <dbReference type="ARBA" id="ARBA00009477"/>
    </source>
</evidence>
<dbReference type="Proteomes" id="UP000325302">
    <property type="component" value="Unassembled WGS sequence"/>
</dbReference>
<sequence>MQKVLRMKRVMVALVCFALIGCQADSAETVASPKPVRLFEVQEQEPLQTRQFVGRVNALTTVDLAFQVGGELVELPIQQGSVVPAGELIAALDPTDYQRQLEQAKVQYDQARRELERGRPLREKGFLTPSALDTLESNFELARVARDRAQRNLDYTRLHAPFDALISRRLIERFSSVQAGMSLVRVQDVTELRVQINVPEQLMMQAQRGQGHEIYASFSQLPDLRLPLTYREHATEADPVTQTYAVTFALPRPEEASILPGMTLTVTVLPDLPVQTQTTWWIPFSALDTRQADAFQVWIYDAASAQVMPRQVEVGRLLADQVEILQGLSLGEQIVSSGISHLHPGQPVRPFSGF</sequence>
<keyword evidence="4" id="KW-0732">Signal</keyword>
<feature type="domain" description="Multidrug resistance protein MdtA-like barrel-sandwich hybrid" evidence="5">
    <location>
        <begin position="61"/>
        <end position="180"/>
    </location>
</feature>
<keyword evidence="3" id="KW-0813">Transport</keyword>
<dbReference type="Gene3D" id="2.40.420.20">
    <property type="match status" value="1"/>
</dbReference>
<evidence type="ECO:0000313" key="8">
    <source>
        <dbReference type="Proteomes" id="UP000325302"/>
    </source>
</evidence>
<evidence type="ECO:0000256" key="4">
    <source>
        <dbReference type="SAM" id="SignalP"/>
    </source>
</evidence>
<dbReference type="InterPro" id="IPR058625">
    <property type="entry name" value="MdtA-like_BSH"/>
</dbReference>
<comment type="similarity">
    <text evidence="2">Belongs to the membrane fusion protein (MFP) (TC 8.A.1) family.</text>
</comment>
<proteinExistence type="inferred from homology"/>
<dbReference type="Gene3D" id="1.10.287.470">
    <property type="entry name" value="Helix hairpin bin"/>
    <property type="match status" value="1"/>
</dbReference>
<protein>
    <submittedName>
        <fullName evidence="7">Efflux RND transporter periplasmic adaptor subunit</fullName>
    </submittedName>
</protein>